<comment type="catalytic activity">
    <reaction evidence="8">
        <text>[GlcNAc-(1-&gt;4)-Mur2Ac(oyl-L-Ala-gamma-D-Glu-L-Lys-D-Ala-D-Ala)](n)-di-trans,octa-cis-undecaprenyl diphosphate + beta-D-GlcNAc-(1-&gt;4)-Mur2Ac(oyl-L-Ala-gamma-D-Glu-L-Lys-D-Ala-D-Ala)-di-trans,octa-cis-undecaprenyl diphosphate = [GlcNAc-(1-&gt;4)-Mur2Ac(oyl-L-Ala-gamma-D-Glu-L-Lys-D-Ala-D-Ala)](n+1)-di-trans,octa-cis-undecaprenyl diphosphate + di-trans,octa-cis-undecaprenyl diphosphate + H(+)</text>
        <dbReference type="Rhea" id="RHEA:23708"/>
        <dbReference type="Rhea" id="RHEA-COMP:9602"/>
        <dbReference type="Rhea" id="RHEA-COMP:9603"/>
        <dbReference type="ChEBI" id="CHEBI:15378"/>
        <dbReference type="ChEBI" id="CHEBI:58405"/>
        <dbReference type="ChEBI" id="CHEBI:60033"/>
        <dbReference type="ChEBI" id="CHEBI:78435"/>
        <dbReference type="EC" id="2.4.99.28"/>
    </reaction>
</comment>
<evidence type="ECO:0000256" key="6">
    <source>
        <dbReference type="ARBA" id="ARBA00023268"/>
    </source>
</evidence>
<name>A0ABY5FJU7_9BACL</name>
<comment type="catalytic activity">
    <reaction evidence="7">
        <text>Preferential cleavage: (Ac)2-L-Lys-D-Ala-|-D-Ala. Also transpeptidation of peptidyl-alanyl moieties that are N-acyl substituents of D-alanine.</text>
        <dbReference type="EC" id="3.4.16.4"/>
    </reaction>
</comment>
<feature type="domain" description="Penicillin-binding protein transpeptidase" evidence="10">
    <location>
        <begin position="355"/>
        <end position="599"/>
    </location>
</feature>
<dbReference type="InterPro" id="IPR036950">
    <property type="entry name" value="PBP_transglycosylase"/>
</dbReference>
<dbReference type="InterPro" id="IPR023346">
    <property type="entry name" value="Lysozyme-like_dom_sf"/>
</dbReference>
<gene>
    <name evidence="12" type="ORF">NMQ00_08925</name>
</gene>
<dbReference type="InterPro" id="IPR012338">
    <property type="entry name" value="Beta-lactam/transpept-like"/>
</dbReference>
<feature type="region of interest" description="Disordered" evidence="9">
    <location>
        <begin position="1"/>
        <end position="29"/>
    </location>
</feature>
<dbReference type="SUPFAM" id="SSF53955">
    <property type="entry name" value="Lysozyme-like"/>
    <property type="match status" value="1"/>
</dbReference>
<protein>
    <submittedName>
        <fullName evidence="12">Transglycosylase domain-containing protein</fullName>
    </submittedName>
</protein>
<keyword evidence="6" id="KW-0511">Multifunctional enzyme</keyword>
<accession>A0ABY5FJU7</accession>
<dbReference type="Proteomes" id="UP001060325">
    <property type="component" value="Chromosome"/>
</dbReference>
<evidence type="ECO:0000256" key="2">
    <source>
        <dbReference type="ARBA" id="ARBA00022670"/>
    </source>
</evidence>
<keyword evidence="1" id="KW-0121">Carboxypeptidase</keyword>
<dbReference type="Gene3D" id="1.10.3810.10">
    <property type="entry name" value="Biosynthetic peptidoglycan transglycosylase-like"/>
    <property type="match status" value="1"/>
</dbReference>
<evidence type="ECO:0000256" key="8">
    <source>
        <dbReference type="ARBA" id="ARBA00049902"/>
    </source>
</evidence>
<proteinExistence type="predicted"/>
<keyword evidence="2" id="KW-0645">Protease</keyword>
<keyword evidence="5" id="KW-0378">Hydrolase</keyword>
<dbReference type="PANTHER" id="PTHR32282">
    <property type="entry name" value="BINDING PROTEIN TRANSPEPTIDASE, PUTATIVE-RELATED"/>
    <property type="match status" value="1"/>
</dbReference>
<evidence type="ECO:0000313" key="13">
    <source>
        <dbReference type="Proteomes" id="UP001060325"/>
    </source>
</evidence>
<keyword evidence="4" id="KW-0808">Transferase</keyword>
<evidence type="ECO:0000256" key="4">
    <source>
        <dbReference type="ARBA" id="ARBA00022679"/>
    </source>
</evidence>
<evidence type="ECO:0000259" key="10">
    <source>
        <dbReference type="Pfam" id="PF00905"/>
    </source>
</evidence>
<keyword evidence="13" id="KW-1185">Reference proteome</keyword>
<evidence type="ECO:0000313" key="12">
    <source>
        <dbReference type="EMBL" id="UTT41685.1"/>
    </source>
</evidence>
<evidence type="ECO:0000259" key="11">
    <source>
        <dbReference type="Pfam" id="PF00912"/>
    </source>
</evidence>
<reference evidence="12" key="1">
    <citation type="submission" date="2022-07" db="EMBL/GenBank/DDBJ databases">
        <title>Complete genome of CX2.</title>
        <authorList>
            <person name="Cao G."/>
        </authorList>
    </citation>
    <scope>NUCLEOTIDE SEQUENCE</scope>
    <source>
        <strain evidence="12">CX2</strain>
    </source>
</reference>
<dbReference type="InterPro" id="IPR001460">
    <property type="entry name" value="PCN-bd_Tpept"/>
</dbReference>
<evidence type="ECO:0000256" key="7">
    <source>
        <dbReference type="ARBA" id="ARBA00034000"/>
    </source>
</evidence>
<dbReference type="RefSeq" id="WP_255176425.1">
    <property type="nucleotide sequence ID" value="NZ_CP101462.1"/>
</dbReference>
<feature type="region of interest" description="Disordered" evidence="9">
    <location>
        <begin position="756"/>
        <end position="870"/>
    </location>
</feature>
<evidence type="ECO:0000256" key="3">
    <source>
        <dbReference type="ARBA" id="ARBA00022676"/>
    </source>
</evidence>
<evidence type="ECO:0000256" key="5">
    <source>
        <dbReference type="ARBA" id="ARBA00022801"/>
    </source>
</evidence>
<feature type="compositionally biased region" description="Acidic residues" evidence="9">
    <location>
        <begin position="818"/>
        <end position="843"/>
    </location>
</feature>
<dbReference type="InterPro" id="IPR001264">
    <property type="entry name" value="Glyco_trans_51"/>
</dbReference>
<dbReference type="Pfam" id="PF00905">
    <property type="entry name" value="Transpeptidase"/>
    <property type="match status" value="1"/>
</dbReference>
<evidence type="ECO:0000256" key="9">
    <source>
        <dbReference type="SAM" id="MobiDB-lite"/>
    </source>
</evidence>
<feature type="compositionally biased region" description="Gly residues" evidence="9">
    <location>
        <begin position="858"/>
        <end position="870"/>
    </location>
</feature>
<feature type="compositionally biased region" description="Acidic residues" evidence="9">
    <location>
        <begin position="774"/>
        <end position="800"/>
    </location>
</feature>
<dbReference type="InterPro" id="IPR050396">
    <property type="entry name" value="Glycosyltr_51/Transpeptidase"/>
</dbReference>
<organism evidence="12 13">
    <name type="scientific">Exiguobacterium aurantiacum</name>
    <dbReference type="NCBI Taxonomy" id="33987"/>
    <lineage>
        <taxon>Bacteria</taxon>
        <taxon>Bacillati</taxon>
        <taxon>Bacillota</taxon>
        <taxon>Bacilli</taxon>
        <taxon>Bacillales</taxon>
        <taxon>Bacillales Family XII. Incertae Sedis</taxon>
        <taxon>Exiguobacterium</taxon>
    </lineage>
</organism>
<feature type="domain" description="Glycosyl transferase family 51" evidence="11">
    <location>
        <begin position="90"/>
        <end position="258"/>
    </location>
</feature>
<evidence type="ECO:0000256" key="1">
    <source>
        <dbReference type="ARBA" id="ARBA00022645"/>
    </source>
</evidence>
<feature type="compositionally biased region" description="Basic residues" evidence="9">
    <location>
        <begin position="15"/>
        <end position="29"/>
    </location>
</feature>
<sequence>MERSRMARRQDSTTNKRKPAAKKPKQKTKKSKFRRILTILGILFIIGVIAGGAYTAYAIATAPPLDEEKLVDTYPIQLLSAEGEPLEGSGQIREYVSIDDISEVMQQAVISIEDRRFYEHNGIDLRRIGGAVVANLTDGFGAEGGSTITQQLVKQSFLSTDKKLKRKLQEQWLALKLEREYTKEQILEMYLNKNYYGTGGYGVQTASKRYFNKPVSEVNYQEAAILAGLPQRPSAYDPINGDQELTRYRQEQVLSAMKRDGHITEEQYNEALDVEIADVISPGEETVEETYTRSIYARVQAELEEDYGLEQADIYGTGLKVYTSINKDLHTKFNSDIKSDNVNIPNGAFPEDLRMGATVLNTKTGEIVAVIDSQQAKQGDKNYRDYSREKRQIGSTAKPFFDYGPGIENAQWSTGKVLIDKAFDESDNYKPKNYYDGFRGANTMRYYLTISGNTPAVRAFYEVRDEFGQDAIQSFVENVGIEPSMSGDEMNASNALGAAEASTTQMAAAYAALGTNGMYTKPHVIQKIEFNDGSTINSPIKAKQAMEDYTAYMLTDMLRDVVSGSNGTYEPGAFPWDVAGKTGTTNNDMDKWFTGYTTDYSISVWTGRSNGTAESVMKPNYAQYYFEYMMQQVTNATGQPDRFQQPESVLSLGNELYVKGTKPKDLQPDKLAAPTGASVDYDVPGETGTLSWSYDKQAVQAAGYQGLSFTVKETRPDGSERVVGTTEDTSIAISGLGEGETTFTIVANATNALVGDQQSSPLQTSYTVERGEEPAAEEEEEPATEEAPPEEEGEQTDGENNENNGNNENNQNNGNDNNTEDENTEEPTEEEPTTDETDGEADSDGGVSRQSTSDSEGRGNGNGNGNGGRD</sequence>
<keyword evidence="3" id="KW-0328">Glycosyltransferase</keyword>
<dbReference type="EMBL" id="CP101462">
    <property type="protein sequence ID" value="UTT41685.1"/>
    <property type="molecule type" value="Genomic_DNA"/>
</dbReference>
<dbReference type="Gene3D" id="3.40.710.10">
    <property type="entry name" value="DD-peptidase/beta-lactamase superfamily"/>
    <property type="match status" value="1"/>
</dbReference>
<feature type="compositionally biased region" description="Polar residues" evidence="9">
    <location>
        <begin position="756"/>
        <end position="767"/>
    </location>
</feature>
<feature type="compositionally biased region" description="Low complexity" evidence="9">
    <location>
        <begin position="801"/>
        <end position="817"/>
    </location>
</feature>
<dbReference type="PANTHER" id="PTHR32282:SF29">
    <property type="entry name" value="PENICILLIN-BINDING PROTEIN 1A"/>
    <property type="match status" value="1"/>
</dbReference>
<feature type="compositionally biased region" description="Basic and acidic residues" evidence="9">
    <location>
        <begin position="1"/>
        <end position="11"/>
    </location>
</feature>
<dbReference type="Pfam" id="PF00912">
    <property type="entry name" value="Transgly"/>
    <property type="match status" value="1"/>
</dbReference>
<dbReference type="SUPFAM" id="SSF56601">
    <property type="entry name" value="beta-lactamase/transpeptidase-like"/>
    <property type="match status" value="1"/>
</dbReference>